<evidence type="ECO:0000313" key="2">
    <source>
        <dbReference type="Proteomes" id="UP000789405"/>
    </source>
</evidence>
<name>A0A9N9JSY2_9GLOM</name>
<feature type="non-terminal residue" evidence="1">
    <location>
        <position position="1"/>
    </location>
</feature>
<feature type="non-terminal residue" evidence="1">
    <location>
        <position position="144"/>
    </location>
</feature>
<reference evidence="1" key="1">
    <citation type="submission" date="2021-06" db="EMBL/GenBank/DDBJ databases">
        <authorList>
            <person name="Kallberg Y."/>
            <person name="Tangrot J."/>
            <person name="Rosling A."/>
        </authorList>
    </citation>
    <scope>NUCLEOTIDE SEQUENCE</scope>
    <source>
        <strain evidence="1">MA453B</strain>
    </source>
</reference>
<comment type="caution">
    <text evidence="1">The sequence shown here is derived from an EMBL/GenBank/DDBJ whole genome shotgun (WGS) entry which is preliminary data.</text>
</comment>
<dbReference type="OrthoDB" id="2433294at2759"/>
<dbReference type="EMBL" id="CAJVPY010029385">
    <property type="protein sequence ID" value="CAG8794116.1"/>
    <property type="molecule type" value="Genomic_DNA"/>
</dbReference>
<protein>
    <submittedName>
        <fullName evidence="1">26573_t:CDS:1</fullName>
    </submittedName>
</protein>
<proteinExistence type="predicted"/>
<dbReference type="AlphaFoldDB" id="A0A9N9JSY2"/>
<sequence>EDVDKSLVNHQNKEQLNEVIDKLQIESLSDLKNDIKRLSLSIEHFHDLAINDHQKNILVESFNYYLEKNQINAKSLDIDDLKIYKFLNKCFFKELLNKNDHNAQLKEIRMQAFNLELFYFHQRDRMIGDETFRKAIKKKEDWHK</sequence>
<organism evidence="1 2">
    <name type="scientific">Dentiscutata erythropus</name>
    <dbReference type="NCBI Taxonomy" id="1348616"/>
    <lineage>
        <taxon>Eukaryota</taxon>
        <taxon>Fungi</taxon>
        <taxon>Fungi incertae sedis</taxon>
        <taxon>Mucoromycota</taxon>
        <taxon>Glomeromycotina</taxon>
        <taxon>Glomeromycetes</taxon>
        <taxon>Diversisporales</taxon>
        <taxon>Gigasporaceae</taxon>
        <taxon>Dentiscutata</taxon>
    </lineage>
</organism>
<evidence type="ECO:0000313" key="1">
    <source>
        <dbReference type="EMBL" id="CAG8794116.1"/>
    </source>
</evidence>
<dbReference type="Proteomes" id="UP000789405">
    <property type="component" value="Unassembled WGS sequence"/>
</dbReference>
<keyword evidence="2" id="KW-1185">Reference proteome</keyword>
<accession>A0A9N9JSY2</accession>
<gene>
    <name evidence="1" type="ORF">DERYTH_LOCUS22003</name>
</gene>